<dbReference type="OrthoDB" id="6471466at2759"/>
<comment type="caution">
    <text evidence="1">The sequence shown here is derived from an EMBL/GenBank/DDBJ whole genome shotgun (WGS) entry which is preliminary data.</text>
</comment>
<evidence type="ECO:0000313" key="1">
    <source>
        <dbReference type="EMBL" id="GFY65974.1"/>
    </source>
</evidence>
<evidence type="ECO:0000313" key="2">
    <source>
        <dbReference type="Proteomes" id="UP000886998"/>
    </source>
</evidence>
<sequence length="181" mass="20474">MTSRQYSKLQHNQEMNPLDLESHRDFANLVSNKMDEKHDWLHTVFWTDEAHSTLSGAVNTHNCPVCTAENPHAFVEVPLQQPKVTAWWGVTADFVKYSPVEKLENLWKGLESKISMEIKGRASGIVFHNTFPSKIEEVPKFALQLPEMVKKTGDGKGSAVDVEVVDLHTVAPSFKEYKTNP</sequence>
<protein>
    <submittedName>
        <fullName evidence="1">Transposable element tc3 transposase</fullName>
    </submittedName>
</protein>
<accession>A0A8X7CC41</accession>
<organism evidence="1 2">
    <name type="scientific">Trichonephila inaurata madagascariensis</name>
    <dbReference type="NCBI Taxonomy" id="2747483"/>
    <lineage>
        <taxon>Eukaryota</taxon>
        <taxon>Metazoa</taxon>
        <taxon>Ecdysozoa</taxon>
        <taxon>Arthropoda</taxon>
        <taxon>Chelicerata</taxon>
        <taxon>Arachnida</taxon>
        <taxon>Araneae</taxon>
        <taxon>Araneomorphae</taxon>
        <taxon>Entelegynae</taxon>
        <taxon>Araneoidea</taxon>
        <taxon>Nephilidae</taxon>
        <taxon>Trichonephila</taxon>
        <taxon>Trichonephila inaurata</taxon>
    </lineage>
</organism>
<dbReference type="PANTHER" id="PTHR47326:SF1">
    <property type="entry name" value="HTH PSQ-TYPE DOMAIN-CONTAINING PROTEIN"/>
    <property type="match status" value="1"/>
</dbReference>
<reference evidence="1" key="1">
    <citation type="submission" date="2020-08" db="EMBL/GenBank/DDBJ databases">
        <title>Multicomponent nature underlies the extraordinary mechanical properties of spider dragline silk.</title>
        <authorList>
            <person name="Kono N."/>
            <person name="Nakamura H."/>
            <person name="Mori M."/>
            <person name="Yoshida Y."/>
            <person name="Ohtoshi R."/>
            <person name="Malay A.D."/>
            <person name="Moran D.A.P."/>
            <person name="Tomita M."/>
            <person name="Numata K."/>
            <person name="Arakawa K."/>
        </authorList>
    </citation>
    <scope>NUCLEOTIDE SEQUENCE</scope>
</reference>
<gene>
    <name evidence="1" type="primary">RF55_24064</name>
    <name evidence="1" type="ORF">TNIN_150071</name>
</gene>
<dbReference type="PANTHER" id="PTHR47326">
    <property type="entry name" value="TRANSPOSABLE ELEMENT TC3 TRANSPOSASE-LIKE PROTEIN"/>
    <property type="match status" value="1"/>
</dbReference>
<name>A0A8X7CC41_9ARAC</name>
<dbReference type="EMBL" id="BMAV01015789">
    <property type="protein sequence ID" value="GFY65974.1"/>
    <property type="molecule type" value="Genomic_DNA"/>
</dbReference>
<dbReference type="AlphaFoldDB" id="A0A8X7CC41"/>
<proteinExistence type="predicted"/>
<dbReference type="Proteomes" id="UP000886998">
    <property type="component" value="Unassembled WGS sequence"/>
</dbReference>
<keyword evidence="2" id="KW-1185">Reference proteome</keyword>